<keyword evidence="8" id="KW-1185">Reference proteome</keyword>
<comment type="caution">
    <text evidence="7">The sequence shown here is derived from an EMBL/GenBank/DDBJ whole genome shotgun (WGS) entry which is preliminary data.</text>
</comment>
<name>A0ABX0GV15_9ACTN</name>
<feature type="transmembrane region" description="Helical" evidence="5">
    <location>
        <begin position="345"/>
        <end position="365"/>
    </location>
</feature>
<dbReference type="InterPro" id="IPR051533">
    <property type="entry name" value="WaaL-like"/>
</dbReference>
<evidence type="ECO:0000259" key="6">
    <source>
        <dbReference type="Pfam" id="PF04932"/>
    </source>
</evidence>
<keyword evidence="4 5" id="KW-0472">Membrane</keyword>
<evidence type="ECO:0000256" key="4">
    <source>
        <dbReference type="ARBA" id="ARBA00023136"/>
    </source>
</evidence>
<proteinExistence type="predicted"/>
<dbReference type="EMBL" id="JAANNP010000006">
    <property type="protein sequence ID" value="NHC14380.1"/>
    <property type="molecule type" value="Genomic_DNA"/>
</dbReference>
<dbReference type="RefSeq" id="WP_166281862.1">
    <property type="nucleotide sequence ID" value="NZ_JAANNP010000006.1"/>
</dbReference>
<gene>
    <name evidence="7" type="ORF">G9H71_11380</name>
</gene>
<comment type="subcellular location">
    <subcellularLocation>
        <location evidence="1">Membrane</location>
        <topology evidence="1">Multi-pass membrane protein</topology>
    </subcellularLocation>
</comment>
<keyword evidence="2 5" id="KW-0812">Transmembrane</keyword>
<keyword evidence="3 5" id="KW-1133">Transmembrane helix</keyword>
<sequence>MKLKPSGVTPTVITLIGFAVAAALVGYLTTEGTYIAALVASMGVVAAISVRAPLTLAVLTVPGVMLTQRAPGNISFSDVITTGVAVLAFLYGAHRLLAPQWRRVAAGFVFYFGMLGVTLVVNHSFRSDLEGLHRIEIVLGSILIGAWLVHNDKQRHALRLLLLVMAIVSVAAAIESVQIGFQPSYPLWFNKNFSGSVFATTLLVVLTAPDQFRLPRWLLVTGGVTIAVGLLATQSRGAMLGAAVGCAFWFLRMSPEVRRKYRKLALVVMVAFGAFVYISVDAQLERQRTTTPIDSFTEREDEAKKTQQLWMDNPATGVGLRYFAQPGFTGYIPPNNVLNEVLAEAGLPGLVGFLVFVYASVTGLWRMRSPLATAGLAVVVARFVHGLVDIYWIGGQSTLPWLIAGMGLAMQPVASGRAMAADSEAGPLPALGPVLPVHRAT</sequence>
<organism evidence="7 8">
    <name type="scientific">Motilibacter deserti</name>
    <dbReference type="NCBI Taxonomy" id="2714956"/>
    <lineage>
        <taxon>Bacteria</taxon>
        <taxon>Bacillati</taxon>
        <taxon>Actinomycetota</taxon>
        <taxon>Actinomycetes</taxon>
        <taxon>Motilibacterales</taxon>
        <taxon>Motilibacteraceae</taxon>
        <taxon>Motilibacter</taxon>
    </lineage>
</organism>
<protein>
    <submittedName>
        <fullName evidence="7">O-antigen ligase family protein</fullName>
    </submittedName>
</protein>
<evidence type="ECO:0000256" key="5">
    <source>
        <dbReference type="SAM" id="Phobius"/>
    </source>
</evidence>
<dbReference type="InterPro" id="IPR007016">
    <property type="entry name" value="O-antigen_ligase-rel_domated"/>
</dbReference>
<feature type="transmembrane region" description="Helical" evidence="5">
    <location>
        <begin position="74"/>
        <end position="92"/>
    </location>
</feature>
<accession>A0ABX0GV15</accession>
<evidence type="ECO:0000313" key="7">
    <source>
        <dbReference type="EMBL" id="NHC14380.1"/>
    </source>
</evidence>
<feature type="transmembrane region" description="Helical" evidence="5">
    <location>
        <begin position="372"/>
        <end position="393"/>
    </location>
</feature>
<feature type="transmembrane region" description="Helical" evidence="5">
    <location>
        <begin position="12"/>
        <end position="28"/>
    </location>
</feature>
<feature type="transmembrane region" description="Helical" evidence="5">
    <location>
        <begin position="161"/>
        <end position="181"/>
    </location>
</feature>
<dbReference type="PANTHER" id="PTHR37422:SF13">
    <property type="entry name" value="LIPOPOLYSACCHARIDE BIOSYNTHESIS PROTEIN PA4999-RELATED"/>
    <property type="match status" value="1"/>
</dbReference>
<feature type="domain" description="O-antigen ligase-related" evidence="6">
    <location>
        <begin position="224"/>
        <end position="354"/>
    </location>
</feature>
<reference evidence="7 8" key="1">
    <citation type="submission" date="2020-03" db="EMBL/GenBank/DDBJ databases">
        <title>Two novel Motilibacter sp.</title>
        <authorList>
            <person name="Liu S."/>
        </authorList>
    </citation>
    <scope>NUCLEOTIDE SEQUENCE [LARGE SCALE GENOMIC DNA]</scope>
    <source>
        <strain evidence="7 8">E257</strain>
    </source>
</reference>
<feature type="transmembrane region" description="Helical" evidence="5">
    <location>
        <begin position="104"/>
        <end position="125"/>
    </location>
</feature>
<keyword evidence="7" id="KW-0436">Ligase</keyword>
<feature type="transmembrane region" description="Helical" evidence="5">
    <location>
        <begin position="264"/>
        <end position="280"/>
    </location>
</feature>
<evidence type="ECO:0000313" key="8">
    <source>
        <dbReference type="Proteomes" id="UP000800981"/>
    </source>
</evidence>
<dbReference type="GO" id="GO:0016874">
    <property type="term" value="F:ligase activity"/>
    <property type="evidence" value="ECO:0007669"/>
    <property type="project" value="UniProtKB-KW"/>
</dbReference>
<feature type="transmembrane region" description="Helical" evidence="5">
    <location>
        <begin position="214"/>
        <end position="231"/>
    </location>
</feature>
<evidence type="ECO:0000256" key="2">
    <source>
        <dbReference type="ARBA" id="ARBA00022692"/>
    </source>
</evidence>
<evidence type="ECO:0000256" key="3">
    <source>
        <dbReference type="ARBA" id="ARBA00022989"/>
    </source>
</evidence>
<feature type="transmembrane region" description="Helical" evidence="5">
    <location>
        <begin position="131"/>
        <end position="149"/>
    </location>
</feature>
<evidence type="ECO:0000256" key="1">
    <source>
        <dbReference type="ARBA" id="ARBA00004141"/>
    </source>
</evidence>
<dbReference type="Pfam" id="PF04932">
    <property type="entry name" value="Wzy_C"/>
    <property type="match status" value="1"/>
</dbReference>
<dbReference type="PANTHER" id="PTHR37422">
    <property type="entry name" value="TEICHURONIC ACID BIOSYNTHESIS PROTEIN TUAE"/>
    <property type="match status" value="1"/>
</dbReference>
<feature type="transmembrane region" description="Helical" evidence="5">
    <location>
        <begin position="35"/>
        <end position="54"/>
    </location>
</feature>
<dbReference type="Proteomes" id="UP000800981">
    <property type="component" value="Unassembled WGS sequence"/>
</dbReference>